<gene>
    <name evidence="3" type="primary">LOC107826596</name>
</gene>
<dbReference type="InterPro" id="IPR042885">
    <property type="entry name" value="HIPP47/16"/>
</dbReference>
<organism evidence="2 3">
    <name type="scientific">Nicotiana tabacum</name>
    <name type="common">Common tobacco</name>
    <dbReference type="NCBI Taxonomy" id="4097"/>
    <lineage>
        <taxon>Eukaryota</taxon>
        <taxon>Viridiplantae</taxon>
        <taxon>Streptophyta</taxon>
        <taxon>Embryophyta</taxon>
        <taxon>Tracheophyta</taxon>
        <taxon>Spermatophyta</taxon>
        <taxon>Magnoliopsida</taxon>
        <taxon>eudicotyledons</taxon>
        <taxon>Gunneridae</taxon>
        <taxon>Pentapetalae</taxon>
        <taxon>asterids</taxon>
        <taxon>lamiids</taxon>
        <taxon>Solanales</taxon>
        <taxon>Solanaceae</taxon>
        <taxon>Nicotianoideae</taxon>
        <taxon>Nicotianeae</taxon>
        <taxon>Nicotiana</taxon>
    </lineage>
</organism>
<accession>A0A1S4D6J6</accession>
<dbReference type="RefSeq" id="XP_016509070.1">
    <property type="nucleotide sequence ID" value="XM_016653584.2"/>
</dbReference>
<dbReference type="Gene3D" id="3.30.70.100">
    <property type="match status" value="1"/>
</dbReference>
<evidence type="ECO:0000256" key="1">
    <source>
        <dbReference type="SAM" id="MobiDB-lite"/>
    </source>
</evidence>
<dbReference type="PANTHER" id="PTHR46932:SF12">
    <property type="entry name" value="HEAVY METAL-ASSOCIATED ISOPRENYLATED PLANT PROTEIN 47"/>
    <property type="match status" value="1"/>
</dbReference>
<dbReference type="RefSeq" id="XP_016509070.1">
    <property type="nucleotide sequence ID" value="XM_016653584.1"/>
</dbReference>
<evidence type="ECO:0000313" key="3">
    <source>
        <dbReference type="RefSeq" id="XP_016509070.1"/>
    </source>
</evidence>
<protein>
    <submittedName>
        <fullName evidence="3">Beta-mannosyltransferase 3-like</fullName>
    </submittedName>
    <submittedName>
        <fullName evidence="3">Heavy metal-associated isoprenylated plant protein 47-like isoform X1</fullName>
    </submittedName>
</protein>
<dbReference type="AlphaFoldDB" id="A0A1S4D6J6"/>
<sequence>MKQKVVIDLPLSTDKSRSKAMQIAVNIRGVTSVNIDKEKSHLVVIGEGIDSFELMKCLKRKFRCASIVSVEEVKPPNKEAEEKKKKEEEEKKKKKEEEEKCKLQCCPPINPPCVQYYPVCQPVYDNYNQSCSIL</sequence>
<reference evidence="2" key="1">
    <citation type="journal article" date="2014" name="Nat. Commun.">
        <title>The tobacco genome sequence and its comparison with those of tomato and potato.</title>
        <authorList>
            <person name="Sierro N."/>
            <person name="Battey J.N."/>
            <person name="Ouadi S."/>
            <person name="Bakaher N."/>
            <person name="Bovet L."/>
            <person name="Willig A."/>
            <person name="Goepfert S."/>
            <person name="Peitsch M.C."/>
            <person name="Ivanov N.V."/>
        </authorList>
    </citation>
    <scope>NUCLEOTIDE SEQUENCE [LARGE SCALE GENOMIC DNA]</scope>
</reference>
<dbReference type="OMA" id="TTGCHIM"/>
<evidence type="ECO:0000313" key="2">
    <source>
        <dbReference type="Proteomes" id="UP000790787"/>
    </source>
</evidence>
<dbReference type="PaxDb" id="4097-A0A1S4D6J6"/>
<feature type="region of interest" description="Disordered" evidence="1">
    <location>
        <begin position="75"/>
        <end position="100"/>
    </location>
</feature>
<name>A0A1S4D6J6_TOBAC</name>
<proteinExistence type="predicted"/>
<dbReference type="GeneID" id="107826596"/>
<dbReference type="PANTHER" id="PTHR46932">
    <property type="entry name" value="HEAVY METAL-ASSOCIATED ISOPRENYLATED PLANT PROTEIN 47"/>
    <property type="match status" value="1"/>
</dbReference>
<dbReference type="KEGG" id="nta:107826596"/>
<dbReference type="Proteomes" id="UP000790787">
    <property type="component" value="Chromosome 21"/>
</dbReference>
<dbReference type="OrthoDB" id="692882at2759"/>
<dbReference type="STRING" id="4097.A0A1S4D6J6"/>
<keyword evidence="2" id="KW-1185">Reference proteome</keyword>
<dbReference type="SMR" id="A0A1S4D6J6"/>
<reference evidence="3" key="2">
    <citation type="submission" date="2025-08" db="UniProtKB">
        <authorList>
            <consortium name="RefSeq"/>
        </authorList>
    </citation>
    <scope>IDENTIFICATION</scope>
    <source>
        <tissue evidence="3">Leaf</tissue>
    </source>
</reference>